<protein>
    <submittedName>
        <fullName evidence="1">Uncharacterized protein</fullName>
    </submittedName>
</protein>
<evidence type="ECO:0000313" key="1">
    <source>
        <dbReference type="EMBL" id="MDT0270563.1"/>
    </source>
</evidence>
<keyword evidence="2" id="KW-1185">Reference proteome</keyword>
<comment type="caution">
    <text evidence="1">The sequence shown here is derived from an EMBL/GenBank/DDBJ whole genome shotgun (WGS) entry which is preliminary data.</text>
</comment>
<dbReference type="Proteomes" id="UP001183410">
    <property type="component" value="Unassembled WGS sequence"/>
</dbReference>
<organism evidence="1 2">
    <name type="scientific">Streptomyces chisholmiae</name>
    <dbReference type="NCBI Taxonomy" id="3075540"/>
    <lineage>
        <taxon>Bacteria</taxon>
        <taxon>Bacillati</taxon>
        <taxon>Actinomycetota</taxon>
        <taxon>Actinomycetes</taxon>
        <taxon>Kitasatosporales</taxon>
        <taxon>Streptomycetaceae</taxon>
        <taxon>Streptomyces</taxon>
    </lineage>
</organism>
<proteinExistence type="predicted"/>
<reference evidence="2" key="1">
    <citation type="submission" date="2023-07" db="EMBL/GenBank/DDBJ databases">
        <title>30 novel species of actinomycetes from the DSMZ collection.</title>
        <authorList>
            <person name="Nouioui I."/>
        </authorList>
    </citation>
    <scope>NUCLEOTIDE SEQUENCE [LARGE SCALE GENOMIC DNA]</scope>
    <source>
        <strain evidence="2">DSM 44915</strain>
    </source>
</reference>
<name>A0ABU2K2A9_9ACTN</name>
<dbReference type="RefSeq" id="WP_311670628.1">
    <property type="nucleotide sequence ID" value="NZ_JAVREO010000029.1"/>
</dbReference>
<accession>A0ABU2K2A9</accession>
<evidence type="ECO:0000313" key="2">
    <source>
        <dbReference type="Proteomes" id="UP001183410"/>
    </source>
</evidence>
<dbReference type="EMBL" id="JAVREO010000029">
    <property type="protein sequence ID" value="MDT0270563.1"/>
    <property type="molecule type" value="Genomic_DNA"/>
</dbReference>
<sequence length="121" mass="13318">MFRKTESPPSLRKQAARWARTARAGRTYYVVTEIAGPLYSGLAVNEIEFKRRALVGLMHGSWSPEQLYLMHGGRVYEDRQHPDLAGLKTTSEMASAGSASWNRMAATPGWSEAGLAPADHA</sequence>
<gene>
    <name evidence="1" type="ORF">RM844_30250</name>
</gene>